<accession>A0A9Y4KPR6</accession>
<evidence type="ECO:0000256" key="1">
    <source>
        <dbReference type="SAM" id="MobiDB-lite"/>
    </source>
</evidence>
<protein>
    <submittedName>
        <fullName evidence="3">Ciliary microtubule associated protein 1B</fullName>
    </submittedName>
</protein>
<dbReference type="InterPro" id="IPR010736">
    <property type="entry name" value="SHIPPO-rpt"/>
</dbReference>
<dbReference type="Pfam" id="PF07004">
    <property type="entry name" value="SHIPPO-rpt"/>
    <property type="match status" value="4"/>
</dbReference>
<name>A0A9Y4KPR6_9TELE</name>
<reference evidence="3" key="1">
    <citation type="submission" date="2025-08" db="UniProtKB">
        <authorList>
            <consortium name="RefSeq"/>
        </authorList>
    </citation>
    <scope>IDENTIFICATION</scope>
</reference>
<dbReference type="Proteomes" id="UP000694891">
    <property type="component" value="Unplaced"/>
</dbReference>
<sequence>MTQPAAGVTANKMLKKSTSLQGLGKCGTETMLQWTGGHFIFWYTYQVTTTTEEPWVGTWRPHKPRGPIAALYSSPGPKYALPGLTGSSIHDPTHYKAPMFSFGTRPKEAKTNCSPGPRYLIPSNITREGAEGTPAFSLRSRPKETEFSKVPGPGQYSPERSGKLIFRSAPSYSLSGRTKEGYNTQTPGPATYNLPPILGHKSGAASSAPSYSLYGRSNTGSFHEDLKKTPGPASYKVVDPSIYRQKPPEYSMKGRNFVPGESSKKPGPGAHYPEKVTVTRAKAPSFSFGLHHSQYQHSL</sequence>
<dbReference type="PANTHER" id="PTHR21580:SF28">
    <property type="entry name" value="BOREALIN N-TERMINAL DOMAIN-CONTAINING PROTEIN-RELATED"/>
    <property type="match status" value="1"/>
</dbReference>
<dbReference type="PANTHER" id="PTHR21580">
    <property type="entry name" value="SHIPPO-1-RELATED"/>
    <property type="match status" value="1"/>
</dbReference>
<feature type="region of interest" description="Disordered" evidence="1">
    <location>
        <begin position="132"/>
        <end position="161"/>
    </location>
</feature>
<proteinExistence type="predicted"/>
<feature type="region of interest" description="Disordered" evidence="1">
    <location>
        <begin position="246"/>
        <end position="273"/>
    </location>
</feature>
<organism evidence="2 3">
    <name type="scientific">Stegastes partitus</name>
    <name type="common">bicolor damselfish</name>
    <dbReference type="NCBI Taxonomy" id="144197"/>
    <lineage>
        <taxon>Eukaryota</taxon>
        <taxon>Metazoa</taxon>
        <taxon>Chordata</taxon>
        <taxon>Craniata</taxon>
        <taxon>Vertebrata</taxon>
        <taxon>Euteleostomi</taxon>
        <taxon>Actinopterygii</taxon>
        <taxon>Neopterygii</taxon>
        <taxon>Teleostei</taxon>
        <taxon>Neoteleostei</taxon>
        <taxon>Acanthomorphata</taxon>
        <taxon>Ovalentaria</taxon>
        <taxon>Pomacentridae</taxon>
        <taxon>Stegastes</taxon>
    </lineage>
</organism>
<evidence type="ECO:0000313" key="3">
    <source>
        <dbReference type="RefSeq" id="XP_008294721.1"/>
    </source>
</evidence>
<dbReference type="AlphaFoldDB" id="A0A9Y4KPR6"/>
<keyword evidence="2" id="KW-1185">Reference proteome</keyword>
<evidence type="ECO:0000313" key="2">
    <source>
        <dbReference type="Proteomes" id="UP000694891"/>
    </source>
</evidence>
<gene>
    <name evidence="3" type="primary">cimap1b</name>
</gene>
<dbReference type="GO" id="GO:0005856">
    <property type="term" value="C:cytoskeleton"/>
    <property type="evidence" value="ECO:0007669"/>
    <property type="project" value="TreeGrafter"/>
</dbReference>
<feature type="non-terminal residue" evidence="3">
    <location>
        <position position="299"/>
    </location>
</feature>
<dbReference type="CTD" id="440836"/>
<dbReference type="InterPro" id="IPR051291">
    <property type="entry name" value="CIMAP"/>
</dbReference>
<dbReference type="RefSeq" id="XP_008294721.1">
    <property type="nucleotide sequence ID" value="XM_008296499.1"/>
</dbReference>